<dbReference type="EMBL" id="CP000124">
    <property type="protein sequence ID" value="ABA48666.1"/>
    <property type="molecule type" value="Genomic_DNA"/>
</dbReference>
<dbReference type="InterPro" id="IPR007372">
    <property type="entry name" value="Lipid/polyisoprenoid-bd_YceI"/>
</dbReference>
<dbReference type="EnsemblBacteria" id="ABA48666">
    <property type="protein sequence ID" value="ABA48666"/>
    <property type="gene ID" value="BURPS1710b_3378"/>
</dbReference>
<dbReference type="InterPro" id="IPR036761">
    <property type="entry name" value="TTHA0802/YceI-like_sf"/>
</dbReference>
<dbReference type="PANTHER" id="PTHR34406:SF1">
    <property type="entry name" value="PROTEIN YCEI"/>
    <property type="match status" value="1"/>
</dbReference>
<dbReference type="KEGG" id="bpm:BURPS1710b_3378"/>
<feature type="domain" description="Lipid/polyisoprenoid-binding YceI-like" evidence="1">
    <location>
        <begin position="46"/>
        <end position="206"/>
    </location>
</feature>
<organism evidence="2 3">
    <name type="scientific">Burkholderia pseudomallei (strain 1710b)</name>
    <dbReference type="NCBI Taxonomy" id="320372"/>
    <lineage>
        <taxon>Bacteria</taxon>
        <taxon>Pseudomonadati</taxon>
        <taxon>Pseudomonadota</taxon>
        <taxon>Betaproteobacteria</taxon>
        <taxon>Burkholderiales</taxon>
        <taxon>Burkholderiaceae</taxon>
        <taxon>Burkholderia</taxon>
        <taxon>pseudomallei group</taxon>
    </lineage>
</organism>
<sequence>MVRPRRRAVADASLPQITRTVMKVSFYRYMLAAFAAASVVVSGAALAQVDLAKSKVSAVSKQMNVPTEGVFKKFSAQIKFDPAKAAQGSAQMTIDVASYDLGDQMYNDQVAGKDWFDAKAYPQASFVSTAIAPAGGNKYNVSGKLTIKGKTVPVTVPVTVTQNGAAQVFDGVLPIKRSTFNVGTGEWKDTSVVADEVQIKFHIVAAK</sequence>
<dbReference type="Pfam" id="PF04264">
    <property type="entry name" value="YceI"/>
    <property type="match status" value="1"/>
</dbReference>
<evidence type="ECO:0000313" key="2">
    <source>
        <dbReference type="EMBL" id="ABA48666.1"/>
    </source>
</evidence>
<dbReference type="AlphaFoldDB" id="Q3JNV4"/>
<name>Q3JNV4_BURP1</name>
<dbReference type="Gene3D" id="2.40.128.110">
    <property type="entry name" value="Lipid/polyisoprenoid-binding, YceI-like"/>
    <property type="match status" value="1"/>
</dbReference>
<dbReference type="Proteomes" id="UP000002700">
    <property type="component" value="Chromosome I"/>
</dbReference>
<evidence type="ECO:0000313" key="3">
    <source>
        <dbReference type="Proteomes" id="UP000002700"/>
    </source>
</evidence>
<dbReference type="PANTHER" id="PTHR34406">
    <property type="entry name" value="PROTEIN YCEI"/>
    <property type="match status" value="1"/>
</dbReference>
<accession>Q3JNV4</accession>
<dbReference type="SUPFAM" id="SSF101874">
    <property type="entry name" value="YceI-like"/>
    <property type="match status" value="1"/>
</dbReference>
<dbReference type="SMART" id="SM00867">
    <property type="entry name" value="YceI"/>
    <property type="match status" value="1"/>
</dbReference>
<dbReference type="HOGENOM" id="CLU_071003_5_1_4"/>
<gene>
    <name evidence="2" type="ordered locus">BURPS1710b_3378</name>
</gene>
<reference evidence="2 3" key="1">
    <citation type="submission" date="2005-09" db="EMBL/GenBank/DDBJ databases">
        <authorList>
            <person name="Woods D.E."/>
            <person name="Nierman W.C."/>
        </authorList>
    </citation>
    <scope>NUCLEOTIDE SEQUENCE [LARGE SCALE GENOMIC DNA]</scope>
    <source>
        <strain evidence="2 3">1710b</strain>
    </source>
</reference>
<proteinExistence type="predicted"/>
<protein>
    <submittedName>
        <fullName evidence="2">Similar to YceI, base-induced periplasmic protein</fullName>
    </submittedName>
</protein>
<evidence type="ECO:0000259" key="1">
    <source>
        <dbReference type="SMART" id="SM00867"/>
    </source>
</evidence>